<keyword evidence="2" id="KW-1185">Reference proteome</keyword>
<gene>
    <name evidence="1" type="ORF">SAMN04487987_11087</name>
</gene>
<dbReference type="Proteomes" id="UP000199439">
    <property type="component" value="Unassembled WGS sequence"/>
</dbReference>
<protein>
    <submittedName>
        <fullName evidence="1">Uncharacterized protein</fullName>
    </submittedName>
</protein>
<sequence length="167" mass="19777">MKKIILTISLLASFLFTNGQDIEKTELNIEDLEYLQKNINKGWSSKEPDETLINSTKNNLITYQFEIVYNDTVVYRGNIDKPSYGQITMGIYRTRVQFCLEYDVFDAETKLELAENKKIKLITTESGNKYYYTDFYELFEMDYKKGLIVNDRLSSKIHFKFYKLTEK</sequence>
<organism evidence="1 2">
    <name type="scientific">Algibacter pectinivorans</name>
    <dbReference type="NCBI Taxonomy" id="870482"/>
    <lineage>
        <taxon>Bacteria</taxon>
        <taxon>Pseudomonadati</taxon>
        <taxon>Bacteroidota</taxon>
        <taxon>Flavobacteriia</taxon>
        <taxon>Flavobacteriales</taxon>
        <taxon>Flavobacteriaceae</taxon>
        <taxon>Algibacter</taxon>
    </lineage>
</organism>
<name>A0A1I1RLK2_9FLAO</name>
<dbReference type="EMBL" id="FOMI01000010">
    <property type="protein sequence ID" value="SFD35154.1"/>
    <property type="molecule type" value="Genomic_DNA"/>
</dbReference>
<accession>A0A1I1RLK2</accession>
<evidence type="ECO:0000313" key="1">
    <source>
        <dbReference type="EMBL" id="SFD35154.1"/>
    </source>
</evidence>
<proteinExistence type="predicted"/>
<evidence type="ECO:0000313" key="2">
    <source>
        <dbReference type="Proteomes" id="UP000199439"/>
    </source>
</evidence>
<reference evidence="2" key="1">
    <citation type="submission" date="2016-10" db="EMBL/GenBank/DDBJ databases">
        <authorList>
            <person name="Varghese N."/>
            <person name="Submissions S."/>
        </authorList>
    </citation>
    <scope>NUCLEOTIDE SEQUENCE [LARGE SCALE GENOMIC DNA]</scope>
    <source>
        <strain evidence="2">DSM 25730</strain>
    </source>
</reference>
<dbReference type="RefSeq" id="WP_092853261.1">
    <property type="nucleotide sequence ID" value="NZ_FOMI01000010.1"/>
</dbReference>
<dbReference type="STRING" id="870482.SAMN04487987_11087"/>
<dbReference type="AlphaFoldDB" id="A0A1I1RLK2"/>